<evidence type="ECO:0000256" key="6">
    <source>
        <dbReference type="ARBA" id="ARBA00054163"/>
    </source>
</evidence>
<dbReference type="FunFam" id="3.10.150.10:FF:000006">
    <property type="entry name" value="Proliferating cell nuclear antigen"/>
    <property type="match status" value="1"/>
</dbReference>
<dbReference type="CDD" id="cd00577">
    <property type="entry name" value="PCNA"/>
    <property type="match status" value="1"/>
</dbReference>
<reference evidence="12" key="1">
    <citation type="journal article" date="2014" name="Genome Announc.">
        <title>Draft genome sequence of Rhodosporidium toruloides CECT1137, an oleaginous yeast of biotechnological interest.</title>
        <authorList>
            <person name="Morin N."/>
            <person name="Calcas X."/>
            <person name="Devillers H."/>
            <person name="Durrens P."/>
            <person name="Sherman D.J."/>
            <person name="Nicaud J.-M."/>
            <person name="Neuveglise C."/>
        </authorList>
    </citation>
    <scope>NUCLEOTIDE SEQUENCE</scope>
    <source>
        <strain evidence="12">CECT1137</strain>
    </source>
</reference>
<evidence type="ECO:0000259" key="11">
    <source>
        <dbReference type="Pfam" id="PF02747"/>
    </source>
</evidence>
<feature type="compositionally biased region" description="Acidic residues" evidence="9">
    <location>
        <begin position="257"/>
        <end position="269"/>
    </location>
</feature>
<evidence type="ECO:0000259" key="10">
    <source>
        <dbReference type="Pfam" id="PF00705"/>
    </source>
</evidence>
<dbReference type="OrthoDB" id="534348at2759"/>
<dbReference type="GO" id="GO:0006273">
    <property type="term" value="P:lagging strand elongation"/>
    <property type="evidence" value="ECO:0007669"/>
    <property type="project" value="UniProtKB-ARBA"/>
</dbReference>
<dbReference type="Gene3D" id="3.10.150.10">
    <property type="entry name" value="DNA Polymerase III, subunit A, domain 2"/>
    <property type="match status" value="1"/>
</dbReference>
<dbReference type="GO" id="GO:0043626">
    <property type="term" value="C:PCNA complex"/>
    <property type="evidence" value="ECO:0007669"/>
    <property type="project" value="UniProtKB-ARBA"/>
</dbReference>
<dbReference type="AlphaFoldDB" id="A0A061BG51"/>
<feature type="domain" description="Proliferating cell nuclear antigen PCNA C-terminal" evidence="11">
    <location>
        <begin position="323"/>
        <end position="386"/>
    </location>
</feature>
<evidence type="ECO:0000256" key="7">
    <source>
        <dbReference type="RuleBase" id="RU000641"/>
    </source>
</evidence>
<dbReference type="GO" id="GO:0006298">
    <property type="term" value="P:mismatch repair"/>
    <property type="evidence" value="ECO:0007669"/>
    <property type="project" value="TreeGrafter"/>
</dbReference>
<dbReference type="InterPro" id="IPR022648">
    <property type="entry name" value="Pr_cel_nuc_antig_N"/>
</dbReference>
<sequence>MLEAKLEQAELLKKILDAVKELVTDANFDCSDEGIKLQAMDNSHVALVSLNLAKTGFSEYRCDRDMSLGVSLASLQKIVKCAGNNDILTLRADESVDVLALLFEAKHADRVGEYEMKLMDIDQEHLGIPDTVYDAEIDLPATEFARIIRDLKELGESVKIEVSKEGVRFSADGDIGTASVTLKPTDKRGRKADSDGEDSDEEEEQEDEEDEEAEEPEPKEEEDEDGDVKPKISGSDDEDDDAPAKSKAGKKRKAVEDSEEEEGADENGEEASSPKRVKKESGKAKPAKKEKKKAAPKKGKASSSSSSKAKSSKGKKAKGGDEEKSMDVRINLQQAVALTFSIKYLSNFAKSTPLAERVHLHMSNEVPLLVEYAFEQGHIRYYLAPKLTDE</sequence>
<comment type="function">
    <text evidence="6">This protein is an auxiliary protein of DNA polymerase delta and is involved in the control of eukaryotic DNA replication by increasing the polymerase's processibility during elongation of the leading strand. Involved in DNA repair.</text>
</comment>
<evidence type="ECO:0000256" key="4">
    <source>
        <dbReference type="ARBA" id="ARBA00023125"/>
    </source>
</evidence>
<dbReference type="EMBL" id="LK052956">
    <property type="protein sequence ID" value="CDR48935.1"/>
    <property type="molecule type" value="Genomic_DNA"/>
</dbReference>
<feature type="region of interest" description="Disordered" evidence="9">
    <location>
        <begin position="176"/>
        <end position="325"/>
    </location>
</feature>
<keyword evidence="5 7" id="KW-0539">Nucleus</keyword>
<dbReference type="NCBIfam" id="TIGR00590">
    <property type="entry name" value="pcna"/>
    <property type="match status" value="1"/>
</dbReference>
<keyword evidence="4 8" id="KW-0238">DNA-binding</keyword>
<evidence type="ECO:0000256" key="9">
    <source>
        <dbReference type="SAM" id="MobiDB-lite"/>
    </source>
</evidence>
<name>A0A061BG51_RHOTO</name>
<dbReference type="FunFam" id="3.10.150.10:FF:000008">
    <property type="entry name" value="Proliferating cell nuclear antigen"/>
    <property type="match status" value="1"/>
</dbReference>
<evidence type="ECO:0000256" key="2">
    <source>
        <dbReference type="ARBA" id="ARBA00010462"/>
    </source>
</evidence>
<feature type="compositionally biased region" description="Basic residues" evidence="9">
    <location>
        <begin position="285"/>
        <end position="300"/>
    </location>
</feature>
<keyword evidence="3 8" id="KW-0235">DNA replication</keyword>
<dbReference type="GO" id="GO:0003677">
    <property type="term" value="F:DNA binding"/>
    <property type="evidence" value="ECO:0007669"/>
    <property type="project" value="UniProtKB-KW"/>
</dbReference>
<dbReference type="Pfam" id="PF02747">
    <property type="entry name" value="PCNA_C"/>
    <property type="match status" value="2"/>
</dbReference>
<comment type="subcellular location">
    <subcellularLocation>
        <location evidence="1 7">Nucleus</location>
    </subcellularLocation>
</comment>
<dbReference type="Gene3D" id="3.70.10.10">
    <property type="match status" value="1"/>
</dbReference>
<dbReference type="PANTHER" id="PTHR11352">
    <property type="entry name" value="PROLIFERATING CELL NUCLEAR ANTIGEN"/>
    <property type="match status" value="1"/>
</dbReference>
<dbReference type="SUPFAM" id="SSF55979">
    <property type="entry name" value="DNA clamp"/>
    <property type="match status" value="2"/>
</dbReference>
<dbReference type="PROSITE" id="PS01251">
    <property type="entry name" value="PCNA_1"/>
    <property type="match status" value="1"/>
</dbReference>
<dbReference type="InterPro" id="IPR046938">
    <property type="entry name" value="DNA_clamp_sf"/>
</dbReference>
<proteinExistence type="inferred from homology"/>
<evidence type="ECO:0000256" key="8">
    <source>
        <dbReference type="RuleBase" id="RU003671"/>
    </source>
</evidence>
<feature type="domain" description="Proliferating cell nuclear antigen PCNA C-terminal" evidence="11">
    <location>
        <begin position="127"/>
        <end position="188"/>
    </location>
</feature>
<feature type="compositionally biased region" description="Basic and acidic residues" evidence="9">
    <location>
        <begin position="184"/>
        <end position="194"/>
    </location>
</feature>
<accession>A0A061BG51</accession>
<evidence type="ECO:0000256" key="5">
    <source>
        <dbReference type="ARBA" id="ARBA00023242"/>
    </source>
</evidence>
<feature type="compositionally biased region" description="Acidic residues" evidence="9">
    <location>
        <begin position="195"/>
        <end position="226"/>
    </location>
</feature>
<dbReference type="PANTHER" id="PTHR11352:SF0">
    <property type="entry name" value="PROLIFERATING CELL NUCLEAR ANTIGEN"/>
    <property type="match status" value="1"/>
</dbReference>
<dbReference type="PRINTS" id="PR00339">
    <property type="entry name" value="PCNACYCLIN"/>
</dbReference>
<evidence type="ECO:0000256" key="1">
    <source>
        <dbReference type="ARBA" id="ARBA00004123"/>
    </source>
</evidence>
<dbReference type="GO" id="GO:0030337">
    <property type="term" value="F:DNA polymerase processivity factor activity"/>
    <property type="evidence" value="ECO:0007669"/>
    <property type="project" value="InterPro"/>
</dbReference>
<dbReference type="GO" id="GO:0070987">
    <property type="term" value="P:error-free translesion synthesis"/>
    <property type="evidence" value="ECO:0007669"/>
    <property type="project" value="UniProtKB-ARBA"/>
</dbReference>
<dbReference type="HAMAP" id="MF_00317">
    <property type="entry name" value="DNApol_clamp_arch"/>
    <property type="match status" value="1"/>
</dbReference>
<organism evidence="12">
    <name type="scientific">Rhodotorula toruloides</name>
    <name type="common">Yeast</name>
    <name type="synonym">Rhodosporidium toruloides</name>
    <dbReference type="NCBI Taxonomy" id="5286"/>
    <lineage>
        <taxon>Eukaryota</taxon>
        <taxon>Fungi</taxon>
        <taxon>Dikarya</taxon>
        <taxon>Basidiomycota</taxon>
        <taxon>Pucciniomycotina</taxon>
        <taxon>Microbotryomycetes</taxon>
        <taxon>Sporidiobolales</taxon>
        <taxon>Sporidiobolaceae</taxon>
        <taxon>Rhodotorula</taxon>
    </lineage>
</organism>
<dbReference type="Pfam" id="PF00705">
    <property type="entry name" value="PCNA_N"/>
    <property type="match status" value="1"/>
</dbReference>
<comment type="function">
    <text evidence="7">This protein is an auxiliary protein of DNA polymerase delta and is involved in the control of eukaryotic DNA replication by increasing the polymerase's processivity during elongation of the leading strand.</text>
</comment>
<evidence type="ECO:0000256" key="3">
    <source>
        <dbReference type="ARBA" id="ARBA00022705"/>
    </source>
</evidence>
<gene>
    <name evidence="12" type="ORF">RHTO0S_21e01992g</name>
</gene>
<protein>
    <recommendedName>
        <fullName evidence="7">DNA sliding clamp PCNA</fullName>
    </recommendedName>
</protein>
<dbReference type="PROSITE" id="PS00293">
    <property type="entry name" value="PCNA_2"/>
    <property type="match status" value="1"/>
</dbReference>
<evidence type="ECO:0000313" key="12">
    <source>
        <dbReference type="EMBL" id="CDR48935.1"/>
    </source>
</evidence>
<dbReference type="GO" id="GO:0006275">
    <property type="term" value="P:regulation of DNA replication"/>
    <property type="evidence" value="ECO:0007669"/>
    <property type="project" value="InterPro"/>
</dbReference>
<feature type="domain" description="Proliferating cell nuclear antigen PCNA N-terminal" evidence="10">
    <location>
        <begin position="1"/>
        <end position="124"/>
    </location>
</feature>
<dbReference type="GO" id="GO:0006272">
    <property type="term" value="P:leading strand elongation"/>
    <property type="evidence" value="ECO:0007669"/>
    <property type="project" value="TreeGrafter"/>
</dbReference>
<dbReference type="InterPro" id="IPR022659">
    <property type="entry name" value="Pr_cel_nuc_antig_CS"/>
</dbReference>
<dbReference type="InterPro" id="IPR022649">
    <property type="entry name" value="Pr_cel_nuc_antig_C"/>
</dbReference>
<comment type="similarity">
    <text evidence="2 8">Belongs to the PCNA family.</text>
</comment>
<dbReference type="InterPro" id="IPR000730">
    <property type="entry name" value="Pr_cel_nuc_antig"/>
</dbReference>